<protein>
    <recommendedName>
        <fullName evidence="3">EF-hand domain-containing protein</fullName>
    </recommendedName>
</protein>
<proteinExistence type="predicted"/>
<evidence type="ECO:0000256" key="2">
    <source>
        <dbReference type="SAM" id="Phobius"/>
    </source>
</evidence>
<accession>B8CDW2</accession>
<reference evidence="4 5" key="2">
    <citation type="journal article" date="2008" name="Nature">
        <title>The Phaeodactylum genome reveals the evolutionary history of diatom genomes.</title>
        <authorList>
            <person name="Bowler C."/>
            <person name="Allen A.E."/>
            <person name="Badger J.H."/>
            <person name="Grimwood J."/>
            <person name="Jabbari K."/>
            <person name="Kuo A."/>
            <person name="Maheswari U."/>
            <person name="Martens C."/>
            <person name="Maumus F."/>
            <person name="Otillar R.P."/>
            <person name="Rayko E."/>
            <person name="Salamov A."/>
            <person name="Vandepoele K."/>
            <person name="Beszteri B."/>
            <person name="Gruber A."/>
            <person name="Heijde M."/>
            <person name="Katinka M."/>
            <person name="Mock T."/>
            <person name="Valentin K."/>
            <person name="Verret F."/>
            <person name="Berges J.A."/>
            <person name="Brownlee C."/>
            <person name="Cadoret J.P."/>
            <person name="Chiovitti A."/>
            <person name="Choi C.J."/>
            <person name="Coesel S."/>
            <person name="De Martino A."/>
            <person name="Detter J.C."/>
            <person name="Durkin C."/>
            <person name="Falciatore A."/>
            <person name="Fournet J."/>
            <person name="Haruta M."/>
            <person name="Huysman M.J."/>
            <person name="Jenkins B.D."/>
            <person name="Jiroutova K."/>
            <person name="Jorgensen R.E."/>
            <person name="Joubert Y."/>
            <person name="Kaplan A."/>
            <person name="Kroger N."/>
            <person name="Kroth P.G."/>
            <person name="La Roche J."/>
            <person name="Lindquist E."/>
            <person name="Lommer M."/>
            <person name="Martin-Jezequel V."/>
            <person name="Lopez P.J."/>
            <person name="Lucas S."/>
            <person name="Mangogna M."/>
            <person name="McGinnis K."/>
            <person name="Medlin L.K."/>
            <person name="Montsant A."/>
            <person name="Oudot-Le Secq M.P."/>
            <person name="Napoli C."/>
            <person name="Obornik M."/>
            <person name="Parker M.S."/>
            <person name="Petit J.L."/>
            <person name="Porcel B.M."/>
            <person name="Poulsen N."/>
            <person name="Robison M."/>
            <person name="Rychlewski L."/>
            <person name="Rynearson T.A."/>
            <person name="Schmutz J."/>
            <person name="Shapiro H."/>
            <person name="Siaut M."/>
            <person name="Stanley M."/>
            <person name="Sussman M.R."/>
            <person name="Taylor A.R."/>
            <person name="Vardi A."/>
            <person name="von Dassow P."/>
            <person name="Vyverman W."/>
            <person name="Willis A."/>
            <person name="Wyrwicz L.S."/>
            <person name="Rokhsar D.S."/>
            <person name="Weissenbach J."/>
            <person name="Armbrust E.V."/>
            <person name="Green B.R."/>
            <person name="Van de Peer Y."/>
            <person name="Grigoriev I.V."/>
        </authorList>
    </citation>
    <scope>NUCLEOTIDE SEQUENCE [LARGE SCALE GENOMIC DNA]</scope>
    <source>
        <strain evidence="4 5">CCMP1335</strain>
    </source>
</reference>
<dbReference type="PROSITE" id="PS50222">
    <property type="entry name" value="EF_HAND_2"/>
    <property type="match status" value="1"/>
</dbReference>
<keyword evidence="2" id="KW-0472">Membrane</keyword>
<gene>
    <name evidence="4" type="ORF">THAPSDRAFT_25206</name>
</gene>
<keyword evidence="2" id="KW-0812">Transmembrane</keyword>
<dbReference type="InterPro" id="IPR011992">
    <property type="entry name" value="EF-hand-dom_pair"/>
</dbReference>
<dbReference type="RefSeq" id="XP_002294442.1">
    <property type="nucleotide sequence ID" value="XM_002294406.1"/>
</dbReference>
<dbReference type="GeneID" id="7444166"/>
<dbReference type="HOGENOM" id="CLU_901639_0_0_1"/>
<dbReference type="PaxDb" id="35128-Thaps25206"/>
<name>B8CDW2_THAPS</name>
<keyword evidence="5" id="KW-1185">Reference proteome</keyword>
<feature type="region of interest" description="Disordered" evidence="1">
    <location>
        <begin position="1"/>
        <end position="26"/>
    </location>
</feature>
<dbReference type="KEGG" id="tps:THAPSDRAFT_25206"/>
<dbReference type="EMBL" id="CM000651">
    <property type="protein sequence ID" value="EED88276.1"/>
    <property type="molecule type" value="Genomic_DNA"/>
</dbReference>
<reference evidence="4 5" key="1">
    <citation type="journal article" date="2004" name="Science">
        <title>The genome of the diatom Thalassiosira pseudonana: ecology, evolution, and metabolism.</title>
        <authorList>
            <person name="Armbrust E.V."/>
            <person name="Berges J.A."/>
            <person name="Bowler C."/>
            <person name="Green B.R."/>
            <person name="Martinez D."/>
            <person name="Putnam N.H."/>
            <person name="Zhou S."/>
            <person name="Allen A.E."/>
            <person name="Apt K.E."/>
            <person name="Bechner M."/>
            <person name="Brzezinski M.A."/>
            <person name="Chaal B.K."/>
            <person name="Chiovitti A."/>
            <person name="Davis A.K."/>
            <person name="Demarest M.S."/>
            <person name="Detter J.C."/>
            <person name="Glavina T."/>
            <person name="Goodstein D."/>
            <person name="Hadi M.Z."/>
            <person name="Hellsten U."/>
            <person name="Hildebrand M."/>
            <person name="Jenkins B.D."/>
            <person name="Jurka J."/>
            <person name="Kapitonov V.V."/>
            <person name="Kroger N."/>
            <person name="Lau W.W."/>
            <person name="Lane T.W."/>
            <person name="Larimer F.W."/>
            <person name="Lippmeier J.C."/>
            <person name="Lucas S."/>
            <person name="Medina M."/>
            <person name="Montsant A."/>
            <person name="Obornik M."/>
            <person name="Parker M.S."/>
            <person name="Palenik B."/>
            <person name="Pazour G.J."/>
            <person name="Richardson P.M."/>
            <person name="Rynearson T.A."/>
            <person name="Saito M.A."/>
            <person name="Schwartz D.C."/>
            <person name="Thamatrakoln K."/>
            <person name="Valentin K."/>
            <person name="Vardi A."/>
            <person name="Wilkerson F.P."/>
            <person name="Rokhsar D.S."/>
        </authorList>
    </citation>
    <scope>NUCLEOTIDE SEQUENCE [LARGE SCALE GENOMIC DNA]</scope>
    <source>
        <strain evidence="4 5">CCMP1335</strain>
    </source>
</reference>
<dbReference type="Proteomes" id="UP000001449">
    <property type="component" value="Chromosome 17"/>
</dbReference>
<evidence type="ECO:0000259" key="3">
    <source>
        <dbReference type="PROSITE" id="PS50222"/>
    </source>
</evidence>
<feature type="transmembrane region" description="Helical" evidence="2">
    <location>
        <begin position="85"/>
        <end position="111"/>
    </location>
</feature>
<dbReference type="eggNOG" id="ENOG502T8FE">
    <property type="taxonomic scope" value="Eukaryota"/>
</dbReference>
<dbReference type="AlphaFoldDB" id="B8CDW2"/>
<dbReference type="InterPro" id="IPR002048">
    <property type="entry name" value="EF_hand_dom"/>
</dbReference>
<keyword evidence="2" id="KW-1133">Transmembrane helix</keyword>
<sequence length="309" mass="33930">MATQDSLPITIEPISSNEAPPTNKSRLSVASKMYDINGDGELDDAEKMIKSMDKSGRGYLKNEEVYALMQDHIKTQQQLFRSNKIMAGLIAFVVLLALSNLGTSLAAAYLAKDTTTNESAELVDTNTREIISTQSASDSFQIKRNAYNENPVRKLCTKDENGEINCETDSYLQMSEEEGQSMIKKCKKEMTVTLTRTWHDGSETHTSICGPNMSGTFSNNRVSSTGNGITITPLAEGGYSLSGDELTRYEGDVCDTTFDCDGGLECKEDDEAISLCQSRCRKLRFGPSRLQPCLDECVLYSCQTVASDA</sequence>
<evidence type="ECO:0000313" key="5">
    <source>
        <dbReference type="Proteomes" id="UP000001449"/>
    </source>
</evidence>
<evidence type="ECO:0000313" key="4">
    <source>
        <dbReference type="EMBL" id="EED88276.1"/>
    </source>
</evidence>
<dbReference type="InParanoid" id="B8CDW2"/>
<dbReference type="GO" id="GO:0005509">
    <property type="term" value="F:calcium ion binding"/>
    <property type="evidence" value="ECO:0007669"/>
    <property type="project" value="InterPro"/>
</dbReference>
<dbReference type="SUPFAM" id="SSF47473">
    <property type="entry name" value="EF-hand"/>
    <property type="match status" value="1"/>
</dbReference>
<organism evidence="4 5">
    <name type="scientific">Thalassiosira pseudonana</name>
    <name type="common">Marine diatom</name>
    <name type="synonym">Cyclotella nana</name>
    <dbReference type="NCBI Taxonomy" id="35128"/>
    <lineage>
        <taxon>Eukaryota</taxon>
        <taxon>Sar</taxon>
        <taxon>Stramenopiles</taxon>
        <taxon>Ochrophyta</taxon>
        <taxon>Bacillariophyta</taxon>
        <taxon>Coscinodiscophyceae</taxon>
        <taxon>Thalassiosirophycidae</taxon>
        <taxon>Thalassiosirales</taxon>
        <taxon>Thalassiosiraceae</taxon>
        <taxon>Thalassiosira</taxon>
    </lineage>
</organism>
<dbReference type="OMA" id="NGEINCE"/>
<feature type="domain" description="EF-hand" evidence="3">
    <location>
        <begin position="40"/>
        <end position="75"/>
    </location>
</feature>
<evidence type="ECO:0000256" key="1">
    <source>
        <dbReference type="SAM" id="MobiDB-lite"/>
    </source>
</evidence>